<dbReference type="PANTHER" id="PTHR31901:SF9">
    <property type="entry name" value="GH3 DOMAIN-CONTAINING PROTEIN"/>
    <property type="match status" value="1"/>
</dbReference>
<dbReference type="EMBL" id="JAIWYP010000004">
    <property type="protein sequence ID" value="KAH3835260.1"/>
    <property type="molecule type" value="Genomic_DNA"/>
</dbReference>
<reference evidence="3" key="2">
    <citation type="submission" date="2020-11" db="EMBL/GenBank/DDBJ databases">
        <authorList>
            <person name="McCartney M.A."/>
            <person name="Auch B."/>
            <person name="Kono T."/>
            <person name="Mallez S."/>
            <person name="Becker A."/>
            <person name="Gohl D.M."/>
            <person name="Silverstein K.A.T."/>
            <person name="Koren S."/>
            <person name="Bechman K.B."/>
            <person name="Herman A."/>
            <person name="Abrahante J.E."/>
            <person name="Garbe J."/>
        </authorList>
    </citation>
    <scope>NUCLEOTIDE SEQUENCE</scope>
    <source>
        <strain evidence="3">Duluth1</strain>
        <tissue evidence="3">Whole animal</tissue>
    </source>
</reference>
<feature type="domain" description="GH3 C-terminal" evidence="2">
    <location>
        <begin position="445"/>
        <end position="556"/>
    </location>
</feature>
<sequence>MVFSAVDRYLSVTSVSWLGWYKRKKLEEATRDVKKAQHETLMQRIQENADTEYGKRFKFDQIKDRNDFVKHHPLTRYSHYEPYVERMMKGETNILTKDQPVIFAVTSGTSGKSAIIPMIKKQRDTFFTQGISIVYDCMRQAFPKQSSSQKDMKFFYTPQMRMADCGIPIGPNSSSPANSKRILSMYSTPKAGYEIITEPEAMYVHLLFGLKDKNLGIVEANFASLVYAACRSMDENWDLLVKDIESGKVSETLKIEDNIRKELNRSMSPDPKRAEELRSAKMNGMMGLAKRVWPKLNFVMTADSGTFEMYGHRLRDLHFKDVPLYSPLYAASEGLLGINIWPLERPSRYLLAPYSMFFEFIPVETAEEENPATLFMDQVEVDKTYELVITNPSGLYRYRFGDVVTVVGHHNTCPVIEFQYRQGQFLNVRAEKTSENTFYHALSASLRRSGVKMVDYCCAESVIVDQIESGKSSSTPCYHVFVELEKGETTNIQIPIDEELKSISYVYASFRRKGSISPIKVYIVRPGTFTELRTYMIENTTGSPNQYKVPRVLRKPDAVKFLMDRVDSCLL</sequence>
<evidence type="ECO:0000313" key="3">
    <source>
        <dbReference type="EMBL" id="KAH3835260.1"/>
    </source>
</evidence>
<protein>
    <submittedName>
        <fullName evidence="3">Uncharacterized protein</fullName>
    </submittedName>
</protein>
<accession>A0A9D4QM87</accession>
<dbReference type="Proteomes" id="UP000828390">
    <property type="component" value="Unassembled WGS sequence"/>
</dbReference>
<organism evidence="3 4">
    <name type="scientific">Dreissena polymorpha</name>
    <name type="common">Zebra mussel</name>
    <name type="synonym">Mytilus polymorpha</name>
    <dbReference type="NCBI Taxonomy" id="45954"/>
    <lineage>
        <taxon>Eukaryota</taxon>
        <taxon>Metazoa</taxon>
        <taxon>Spiralia</taxon>
        <taxon>Lophotrochozoa</taxon>
        <taxon>Mollusca</taxon>
        <taxon>Bivalvia</taxon>
        <taxon>Autobranchia</taxon>
        <taxon>Heteroconchia</taxon>
        <taxon>Euheterodonta</taxon>
        <taxon>Imparidentia</taxon>
        <taxon>Neoheterodontei</taxon>
        <taxon>Myida</taxon>
        <taxon>Dreissenoidea</taxon>
        <taxon>Dreissenidae</taxon>
        <taxon>Dreissena</taxon>
    </lineage>
</organism>
<dbReference type="OrthoDB" id="10004661at2759"/>
<keyword evidence="4" id="KW-1185">Reference proteome</keyword>
<evidence type="ECO:0000313" key="4">
    <source>
        <dbReference type="Proteomes" id="UP000828390"/>
    </source>
</evidence>
<dbReference type="GO" id="GO:0005737">
    <property type="term" value="C:cytoplasm"/>
    <property type="evidence" value="ECO:0007669"/>
    <property type="project" value="TreeGrafter"/>
</dbReference>
<dbReference type="AlphaFoldDB" id="A0A9D4QM87"/>
<dbReference type="Pfam" id="PF23571">
    <property type="entry name" value="GH3_M"/>
    <property type="match status" value="1"/>
</dbReference>
<feature type="domain" description="GH3 middle" evidence="1">
    <location>
        <begin position="349"/>
        <end position="421"/>
    </location>
</feature>
<proteinExistence type="predicted"/>
<reference evidence="3" key="1">
    <citation type="journal article" date="2019" name="bioRxiv">
        <title>The Genome of the Zebra Mussel, Dreissena polymorpha: A Resource for Invasive Species Research.</title>
        <authorList>
            <person name="McCartney M.A."/>
            <person name="Auch B."/>
            <person name="Kono T."/>
            <person name="Mallez S."/>
            <person name="Zhang Y."/>
            <person name="Obille A."/>
            <person name="Becker A."/>
            <person name="Abrahante J.E."/>
            <person name="Garbe J."/>
            <person name="Badalamenti J.P."/>
            <person name="Herman A."/>
            <person name="Mangelson H."/>
            <person name="Liachko I."/>
            <person name="Sullivan S."/>
            <person name="Sone E.D."/>
            <person name="Koren S."/>
            <person name="Silverstein K.A.T."/>
            <person name="Beckman K.B."/>
            <person name="Gohl D.M."/>
        </authorList>
    </citation>
    <scope>NUCLEOTIDE SEQUENCE</scope>
    <source>
        <strain evidence="3">Duluth1</strain>
        <tissue evidence="3">Whole animal</tissue>
    </source>
</reference>
<dbReference type="PANTHER" id="PTHR31901">
    <property type="entry name" value="GH3 DOMAIN-CONTAINING PROTEIN"/>
    <property type="match status" value="1"/>
</dbReference>
<dbReference type="InterPro" id="IPR055377">
    <property type="entry name" value="GH3_M"/>
</dbReference>
<dbReference type="InterPro" id="IPR004993">
    <property type="entry name" value="GH3"/>
</dbReference>
<comment type="caution">
    <text evidence="3">The sequence shown here is derived from an EMBL/GenBank/DDBJ whole genome shotgun (WGS) entry which is preliminary data.</text>
</comment>
<dbReference type="GO" id="GO:0016881">
    <property type="term" value="F:acid-amino acid ligase activity"/>
    <property type="evidence" value="ECO:0007669"/>
    <property type="project" value="TreeGrafter"/>
</dbReference>
<name>A0A9D4QM87_DREPO</name>
<dbReference type="Pfam" id="PF23572">
    <property type="entry name" value="GH3_C"/>
    <property type="match status" value="1"/>
</dbReference>
<evidence type="ECO:0000259" key="1">
    <source>
        <dbReference type="Pfam" id="PF23571"/>
    </source>
</evidence>
<gene>
    <name evidence="3" type="ORF">DPMN_108608</name>
</gene>
<evidence type="ECO:0000259" key="2">
    <source>
        <dbReference type="Pfam" id="PF23572"/>
    </source>
</evidence>
<dbReference type="Pfam" id="PF03321">
    <property type="entry name" value="GH3"/>
    <property type="match status" value="1"/>
</dbReference>
<dbReference type="InterPro" id="IPR055378">
    <property type="entry name" value="GH3_C"/>
</dbReference>